<keyword evidence="3" id="KW-0676">Redox-active center</keyword>
<dbReference type="PANTHER" id="PTHR43110">
    <property type="entry name" value="THIOL PEROXIDASE"/>
    <property type="match status" value="1"/>
</dbReference>
<dbReference type="PROSITE" id="PS51352">
    <property type="entry name" value="THIOREDOXIN_2"/>
    <property type="match status" value="1"/>
</dbReference>
<accession>A0A840DFQ8</accession>
<name>A0A840DFQ8_9MICO</name>
<evidence type="ECO:0000256" key="1">
    <source>
        <dbReference type="ARBA" id="ARBA00022559"/>
    </source>
</evidence>
<dbReference type="Proteomes" id="UP000571183">
    <property type="component" value="Unassembled WGS sequence"/>
</dbReference>
<protein>
    <submittedName>
        <fullName evidence="5">Alkyl hydroperoxide reductase subunit AhpC</fullName>
    </submittedName>
</protein>
<evidence type="ECO:0000256" key="2">
    <source>
        <dbReference type="ARBA" id="ARBA00022862"/>
    </source>
</evidence>
<keyword evidence="6" id="KW-1185">Reference proteome</keyword>
<organism evidence="5 6">
    <name type="scientific">Canibacter oris</name>
    <dbReference type="NCBI Taxonomy" id="1365628"/>
    <lineage>
        <taxon>Bacteria</taxon>
        <taxon>Bacillati</taxon>
        <taxon>Actinomycetota</taxon>
        <taxon>Actinomycetes</taxon>
        <taxon>Micrococcales</taxon>
        <taxon>Microbacteriaceae</taxon>
        <taxon>Canibacter</taxon>
    </lineage>
</organism>
<evidence type="ECO:0000313" key="5">
    <source>
        <dbReference type="EMBL" id="MBB4071540.1"/>
    </source>
</evidence>
<dbReference type="SUPFAM" id="SSF52833">
    <property type="entry name" value="Thioredoxin-like"/>
    <property type="match status" value="1"/>
</dbReference>
<keyword evidence="1" id="KW-0560">Oxidoreductase</keyword>
<dbReference type="RefSeq" id="WP_183304589.1">
    <property type="nucleotide sequence ID" value="NZ_JACIFD010000007.1"/>
</dbReference>
<dbReference type="InterPro" id="IPR000866">
    <property type="entry name" value="AhpC/TSA"/>
</dbReference>
<reference evidence="5" key="1">
    <citation type="submission" date="2020-08" db="EMBL/GenBank/DDBJ databases">
        <title>Sequencing the genomes of 1000 actinobacteria strains.</title>
        <authorList>
            <person name="Klenk H.-P."/>
        </authorList>
    </citation>
    <scope>NUCLEOTIDE SEQUENCE [LARGE SCALE GENOMIC DNA]</scope>
    <source>
        <strain evidence="5">DSM 27064</strain>
    </source>
</reference>
<dbReference type="Gene3D" id="3.40.30.10">
    <property type="entry name" value="Glutaredoxin"/>
    <property type="match status" value="1"/>
</dbReference>
<evidence type="ECO:0000313" key="6">
    <source>
        <dbReference type="Proteomes" id="UP000571183"/>
    </source>
</evidence>
<dbReference type="InterPro" id="IPR013766">
    <property type="entry name" value="Thioredoxin_domain"/>
</dbReference>
<comment type="caution">
    <text evidence="5">The sequence shown here is derived from an EMBL/GenBank/DDBJ whole genome shotgun (WGS) entry which is preliminary data.</text>
</comment>
<feature type="domain" description="Thioredoxin" evidence="4">
    <location>
        <begin position="20"/>
        <end position="171"/>
    </location>
</feature>
<gene>
    <name evidence="5" type="ORF">F5897_000848</name>
</gene>
<dbReference type="EMBL" id="JACIFD010000007">
    <property type="protein sequence ID" value="MBB4071540.1"/>
    <property type="molecule type" value="Genomic_DNA"/>
</dbReference>
<evidence type="ECO:0000256" key="3">
    <source>
        <dbReference type="ARBA" id="ARBA00023284"/>
    </source>
</evidence>
<proteinExistence type="predicted"/>
<dbReference type="AlphaFoldDB" id="A0A840DFQ8"/>
<sequence>MHFLHKTMVKIRGRVTAARSAAGSTAPDFSLPDIKGELYHLRTATAQQPQFLVFIPNAFTPVCDAEVTELLQLAPSLEAQLVIITCDSKHTLRSWLQTQQDIPANVVVVSDFWPHGKISRRYGAFNAQTGSSLRKTLLVDQRGRISAVFSAIPGQQRDTASYENTLAALRHAEAGEPFARA</sequence>
<dbReference type="InterPro" id="IPR050455">
    <property type="entry name" value="Tpx_Peroxidase_subfamily"/>
</dbReference>
<dbReference type="PANTHER" id="PTHR43110:SF1">
    <property type="entry name" value="THIOL PEROXIDASE"/>
    <property type="match status" value="1"/>
</dbReference>
<keyword evidence="2" id="KW-0049">Antioxidant</keyword>
<keyword evidence="1" id="KW-0575">Peroxidase</keyword>
<evidence type="ECO:0000259" key="4">
    <source>
        <dbReference type="PROSITE" id="PS51352"/>
    </source>
</evidence>
<dbReference type="Pfam" id="PF00578">
    <property type="entry name" value="AhpC-TSA"/>
    <property type="match status" value="1"/>
</dbReference>
<dbReference type="InterPro" id="IPR036249">
    <property type="entry name" value="Thioredoxin-like_sf"/>
</dbReference>
<dbReference type="GO" id="GO:0004601">
    <property type="term" value="F:peroxidase activity"/>
    <property type="evidence" value="ECO:0007669"/>
    <property type="project" value="UniProtKB-KW"/>
</dbReference>